<reference evidence="5" key="1">
    <citation type="submission" date="2021-01" db="EMBL/GenBank/DDBJ databases">
        <title>Whole genome shotgun sequence of Virgisporangium aurantiacum NBRC 16421.</title>
        <authorList>
            <person name="Komaki H."/>
            <person name="Tamura T."/>
        </authorList>
    </citation>
    <scope>NUCLEOTIDE SEQUENCE</scope>
    <source>
        <strain evidence="5">NBRC 16421</strain>
    </source>
</reference>
<evidence type="ECO:0000313" key="6">
    <source>
        <dbReference type="Proteomes" id="UP000612585"/>
    </source>
</evidence>
<evidence type="ECO:0000256" key="2">
    <source>
        <dbReference type="ARBA" id="ARBA00023125"/>
    </source>
</evidence>
<comment type="caution">
    <text evidence="5">The sequence shown here is derived from an EMBL/GenBank/DDBJ whole genome shotgun (WGS) entry which is preliminary data.</text>
</comment>
<name>A0A8J3YZA6_9ACTN</name>
<sequence>MTIGPRSVCDTAGVPEADRSTWFRWPQSYRERLPRPELAPYVSCVWVQEVAPDSPPFAFQSVPNGCVEVVCVLGGLPHVVGIQSGLTRELLAPGTVMVGVRFRPGAAAPVLRTSAGELVDLTVACDDLWRGSALPVGELLAAAGSPQEAASLLEAEVLRRVRAATELDPVVRSAVGMLVLDPANAVRTLTTELHISDSQLRRRFMTAVGCPPKVLHRTLRFWGFLALAQSGPRRRRSLAALAGSAGYADQAHLARESVAITGVAPSELLAGIERNCGENHIHAPTYQPLLRARALNGYADLSTL</sequence>
<keyword evidence="2" id="KW-0238">DNA-binding</keyword>
<dbReference type="EMBL" id="BOPG01000006">
    <property type="protein sequence ID" value="GIJ53302.1"/>
    <property type="molecule type" value="Genomic_DNA"/>
</dbReference>
<evidence type="ECO:0000313" key="5">
    <source>
        <dbReference type="EMBL" id="GIJ53302.1"/>
    </source>
</evidence>
<keyword evidence="3" id="KW-0804">Transcription</keyword>
<dbReference type="GO" id="GO:0043565">
    <property type="term" value="F:sequence-specific DNA binding"/>
    <property type="evidence" value="ECO:0007669"/>
    <property type="project" value="InterPro"/>
</dbReference>
<evidence type="ECO:0000259" key="4">
    <source>
        <dbReference type="PROSITE" id="PS01124"/>
    </source>
</evidence>
<proteinExistence type="predicted"/>
<evidence type="ECO:0000256" key="3">
    <source>
        <dbReference type="ARBA" id="ARBA00023163"/>
    </source>
</evidence>
<dbReference type="InterPro" id="IPR046532">
    <property type="entry name" value="DUF6597"/>
</dbReference>
<dbReference type="InterPro" id="IPR018060">
    <property type="entry name" value="HTH_AraC"/>
</dbReference>
<feature type="domain" description="HTH araC/xylS-type" evidence="4">
    <location>
        <begin position="186"/>
        <end position="271"/>
    </location>
</feature>
<accession>A0A8J3YZA6</accession>
<dbReference type="Proteomes" id="UP000612585">
    <property type="component" value="Unassembled WGS sequence"/>
</dbReference>
<dbReference type="AlphaFoldDB" id="A0A8J3YZA6"/>
<keyword evidence="1" id="KW-0805">Transcription regulation</keyword>
<dbReference type="Gene3D" id="1.10.10.60">
    <property type="entry name" value="Homeodomain-like"/>
    <property type="match status" value="1"/>
</dbReference>
<protein>
    <submittedName>
        <fullName evidence="5">AraC family transcriptional regulator</fullName>
    </submittedName>
</protein>
<dbReference type="PANTHER" id="PTHR46796">
    <property type="entry name" value="HTH-TYPE TRANSCRIPTIONAL ACTIVATOR RHAS-RELATED"/>
    <property type="match status" value="1"/>
</dbReference>
<organism evidence="5 6">
    <name type="scientific">Virgisporangium aurantiacum</name>
    <dbReference type="NCBI Taxonomy" id="175570"/>
    <lineage>
        <taxon>Bacteria</taxon>
        <taxon>Bacillati</taxon>
        <taxon>Actinomycetota</taxon>
        <taxon>Actinomycetes</taxon>
        <taxon>Micromonosporales</taxon>
        <taxon>Micromonosporaceae</taxon>
        <taxon>Virgisporangium</taxon>
    </lineage>
</organism>
<dbReference type="InterPro" id="IPR050204">
    <property type="entry name" value="AraC_XylS_family_regulators"/>
</dbReference>
<evidence type="ECO:0000256" key="1">
    <source>
        <dbReference type="ARBA" id="ARBA00023015"/>
    </source>
</evidence>
<dbReference type="PROSITE" id="PS01124">
    <property type="entry name" value="HTH_ARAC_FAMILY_2"/>
    <property type="match status" value="1"/>
</dbReference>
<keyword evidence="6" id="KW-1185">Reference proteome</keyword>
<dbReference type="Pfam" id="PF12833">
    <property type="entry name" value="HTH_18"/>
    <property type="match status" value="1"/>
</dbReference>
<dbReference type="PANTHER" id="PTHR46796:SF15">
    <property type="entry name" value="BLL1074 PROTEIN"/>
    <property type="match status" value="1"/>
</dbReference>
<dbReference type="GO" id="GO:0003700">
    <property type="term" value="F:DNA-binding transcription factor activity"/>
    <property type="evidence" value="ECO:0007669"/>
    <property type="project" value="InterPro"/>
</dbReference>
<gene>
    <name evidence="5" type="ORF">Vau01_008180</name>
</gene>
<dbReference type="Pfam" id="PF20240">
    <property type="entry name" value="DUF6597"/>
    <property type="match status" value="1"/>
</dbReference>